<dbReference type="SUPFAM" id="SSF46785">
    <property type="entry name" value="Winged helix' DNA-binding domain"/>
    <property type="match status" value="1"/>
</dbReference>
<accession>A0A6N8JSD0</accession>
<dbReference type="RefSeq" id="WP_160347066.1">
    <property type="nucleotide sequence ID" value="NZ_WSRR01000030.1"/>
</dbReference>
<dbReference type="OrthoDB" id="464481at2"/>
<organism evidence="2 3">
    <name type="scientific">Adlercreutzia mucosicola</name>
    <dbReference type="NCBI Taxonomy" id="580026"/>
    <lineage>
        <taxon>Bacteria</taxon>
        <taxon>Bacillati</taxon>
        <taxon>Actinomycetota</taxon>
        <taxon>Coriobacteriia</taxon>
        <taxon>Eggerthellales</taxon>
        <taxon>Eggerthellaceae</taxon>
        <taxon>Adlercreutzia</taxon>
    </lineage>
</organism>
<dbReference type="Proteomes" id="UP000463388">
    <property type="component" value="Unassembled WGS sequence"/>
</dbReference>
<gene>
    <name evidence="2" type="ORF">GKZ27_09815</name>
</gene>
<comment type="caution">
    <text evidence="2">The sequence shown here is derived from an EMBL/GenBank/DDBJ whole genome shotgun (WGS) entry which is preliminary data.</text>
</comment>
<evidence type="ECO:0000313" key="3">
    <source>
        <dbReference type="Proteomes" id="UP000463388"/>
    </source>
</evidence>
<dbReference type="PROSITE" id="PS50931">
    <property type="entry name" value="HTH_LYSR"/>
    <property type="match status" value="1"/>
</dbReference>
<sequence>MNIEALTLFEEMYRKGSVSKAAEACFMTPQGANRALRGFEAELR</sequence>
<evidence type="ECO:0000313" key="2">
    <source>
        <dbReference type="EMBL" id="MVX61740.1"/>
    </source>
</evidence>
<keyword evidence="3" id="KW-1185">Reference proteome</keyword>
<protein>
    <submittedName>
        <fullName evidence="2">LysR family transcriptional regulator</fullName>
    </submittedName>
</protein>
<dbReference type="EMBL" id="WSRR01000030">
    <property type="protein sequence ID" value="MVX61740.1"/>
    <property type="molecule type" value="Genomic_DNA"/>
</dbReference>
<reference evidence="2 3" key="1">
    <citation type="submission" date="2019-12" db="EMBL/GenBank/DDBJ databases">
        <title>Microbes associate with the intestines of laboratory mice.</title>
        <authorList>
            <person name="Navarre W."/>
            <person name="Wong E."/>
        </authorList>
    </citation>
    <scope>NUCLEOTIDE SEQUENCE [LARGE SCALE GENOMIC DNA]</scope>
    <source>
        <strain evidence="2 3">NM66_B29</strain>
    </source>
</reference>
<dbReference type="InterPro" id="IPR000847">
    <property type="entry name" value="LysR_HTH_N"/>
</dbReference>
<dbReference type="InterPro" id="IPR036390">
    <property type="entry name" value="WH_DNA-bd_sf"/>
</dbReference>
<feature type="domain" description="HTH lysR-type" evidence="1">
    <location>
        <begin position="1"/>
        <end position="44"/>
    </location>
</feature>
<dbReference type="AlphaFoldDB" id="A0A6N8JSD0"/>
<evidence type="ECO:0000259" key="1">
    <source>
        <dbReference type="PROSITE" id="PS50931"/>
    </source>
</evidence>
<proteinExistence type="predicted"/>
<dbReference type="Gene3D" id="1.10.10.10">
    <property type="entry name" value="Winged helix-like DNA-binding domain superfamily/Winged helix DNA-binding domain"/>
    <property type="match status" value="1"/>
</dbReference>
<dbReference type="InterPro" id="IPR036388">
    <property type="entry name" value="WH-like_DNA-bd_sf"/>
</dbReference>
<name>A0A6N8JSD0_9ACTN</name>
<dbReference type="GO" id="GO:0003700">
    <property type="term" value="F:DNA-binding transcription factor activity"/>
    <property type="evidence" value="ECO:0007669"/>
    <property type="project" value="InterPro"/>
</dbReference>
<dbReference type="Pfam" id="PF00126">
    <property type="entry name" value="HTH_1"/>
    <property type="match status" value="1"/>
</dbReference>